<evidence type="ECO:0000313" key="7">
    <source>
        <dbReference type="Proteomes" id="UP000887578"/>
    </source>
</evidence>
<keyword evidence="3" id="KW-0539">Nucleus</keyword>
<accession>A0A914P8R2</accession>
<dbReference type="SMART" id="SM00739">
    <property type="entry name" value="KOW"/>
    <property type="match status" value="2"/>
</dbReference>
<dbReference type="InterPro" id="IPR005824">
    <property type="entry name" value="KOW"/>
</dbReference>
<dbReference type="GO" id="GO:0003676">
    <property type="term" value="F:nucleic acid binding"/>
    <property type="evidence" value="ECO:0007669"/>
    <property type="project" value="InterPro"/>
</dbReference>
<dbReference type="InterPro" id="IPR045166">
    <property type="entry name" value="Spp2-like"/>
</dbReference>
<dbReference type="Pfam" id="PF25088">
    <property type="entry name" value="GPKOW_C"/>
    <property type="match status" value="1"/>
</dbReference>
<dbReference type="AlphaFoldDB" id="A0A914P8R2"/>
<proteinExistence type="inferred from homology"/>
<comment type="subcellular location">
    <subcellularLocation>
        <location evidence="1">Nucleus</location>
    </subcellularLocation>
</comment>
<comment type="similarity">
    <text evidence="2">Belongs to the MOS2 family.</text>
</comment>
<feature type="domain" description="KOW" evidence="6">
    <location>
        <begin position="201"/>
        <end position="228"/>
    </location>
</feature>
<dbReference type="PANTHER" id="PTHR15818">
    <property type="entry name" value="G PATCH AND KOW-CONTAINING"/>
    <property type="match status" value="1"/>
</dbReference>
<dbReference type="PANTHER" id="PTHR15818:SF2">
    <property type="entry name" value="G-PATCH DOMAIN AND KOW MOTIFS-CONTAINING PROTEIN"/>
    <property type="match status" value="1"/>
</dbReference>
<dbReference type="GO" id="GO:0000398">
    <property type="term" value="P:mRNA splicing, via spliceosome"/>
    <property type="evidence" value="ECO:0007669"/>
    <property type="project" value="InterPro"/>
</dbReference>
<sequence length="439" mass="49340">MTEEPPPNDPQPSGFKSFTFTVQKKTTIEITALPIDHHDSDDEDGTEEPEAKRSRLTHFEDGVMITDEVKPKAKGPLIIDRVVSKDWRLKQLQEKEENGTITEVEKARLAIMLEANGDAAGGTKTQTITIDSTDEIPEDADYSQVRIEDFGMAVLRGYGFKEDEGIGKGANKRVVNVTRQERRVKNLGLGAKIASEEDLKNLKIGSKVLITSGTSAEKYGIIESIDGDNMSCYIKLALTKNIVKVSQLNVKLVSSKEYEQNSKVLNKKAYDTAREMQQVLLEKEQKVERRQLPAAAATNGKARRSPSRSPSPTSSKPWASENLRVRCINKEYKRGDYYKTKMVVIEASDRNNCLLRDEDGRKHELKEKWIETVIPKGKGGKVMVLAGKYRGSVGRIVDRDDKKYKVWVALHESDDVVKVDFDDACEYVGYVQDLDLHED</sequence>
<dbReference type="InterPro" id="IPR026822">
    <property type="entry name" value="Spp2/MOS2_G-patch"/>
</dbReference>
<feature type="region of interest" description="Disordered" evidence="4">
    <location>
        <begin position="31"/>
        <end position="56"/>
    </location>
</feature>
<dbReference type="WBParaSite" id="PDA_v2.g11098.t1">
    <property type="protein sequence ID" value="PDA_v2.g11098.t1"/>
    <property type="gene ID" value="PDA_v2.g11098"/>
</dbReference>
<dbReference type="SMART" id="SM00443">
    <property type="entry name" value="G_patch"/>
    <property type="match status" value="1"/>
</dbReference>
<evidence type="ECO:0000256" key="1">
    <source>
        <dbReference type="ARBA" id="ARBA00004123"/>
    </source>
</evidence>
<dbReference type="Proteomes" id="UP000887578">
    <property type="component" value="Unplaced"/>
</dbReference>
<organism evidence="7 8">
    <name type="scientific">Panagrolaimus davidi</name>
    <dbReference type="NCBI Taxonomy" id="227884"/>
    <lineage>
        <taxon>Eukaryota</taxon>
        <taxon>Metazoa</taxon>
        <taxon>Ecdysozoa</taxon>
        <taxon>Nematoda</taxon>
        <taxon>Chromadorea</taxon>
        <taxon>Rhabditida</taxon>
        <taxon>Tylenchina</taxon>
        <taxon>Panagrolaimomorpha</taxon>
        <taxon>Panagrolaimoidea</taxon>
        <taxon>Panagrolaimidae</taxon>
        <taxon>Panagrolaimus</taxon>
    </lineage>
</organism>
<name>A0A914P8R2_9BILA</name>
<feature type="domain" description="KOW" evidence="6">
    <location>
        <begin position="375"/>
        <end position="402"/>
    </location>
</feature>
<evidence type="ECO:0000256" key="3">
    <source>
        <dbReference type="ARBA" id="ARBA00023242"/>
    </source>
</evidence>
<dbReference type="Pfam" id="PF12656">
    <property type="entry name" value="G-patch_2"/>
    <property type="match status" value="1"/>
</dbReference>
<feature type="domain" description="G-patch" evidence="5">
    <location>
        <begin position="145"/>
        <end position="192"/>
    </location>
</feature>
<keyword evidence="7" id="KW-1185">Reference proteome</keyword>
<dbReference type="Gene3D" id="2.30.30.30">
    <property type="match status" value="1"/>
</dbReference>
<dbReference type="InterPro" id="IPR014722">
    <property type="entry name" value="Rib_uL2_dom2"/>
</dbReference>
<protein>
    <submittedName>
        <fullName evidence="8">G-patch domain-containing protein</fullName>
    </submittedName>
</protein>
<evidence type="ECO:0000313" key="8">
    <source>
        <dbReference type="WBParaSite" id="PDA_v2.g11098.t1"/>
    </source>
</evidence>
<evidence type="ECO:0000256" key="2">
    <source>
        <dbReference type="ARBA" id="ARBA00010966"/>
    </source>
</evidence>
<evidence type="ECO:0000256" key="4">
    <source>
        <dbReference type="SAM" id="MobiDB-lite"/>
    </source>
</evidence>
<dbReference type="GO" id="GO:0005681">
    <property type="term" value="C:spliceosomal complex"/>
    <property type="evidence" value="ECO:0007669"/>
    <property type="project" value="TreeGrafter"/>
</dbReference>
<evidence type="ECO:0000259" key="6">
    <source>
        <dbReference type="SMART" id="SM00739"/>
    </source>
</evidence>
<feature type="region of interest" description="Disordered" evidence="4">
    <location>
        <begin position="290"/>
        <end position="318"/>
    </location>
</feature>
<dbReference type="InterPro" id="IPR000467">
    <property type="entry name" value="G_patch_dom"/>
</dbReference>
<evidence type="ECO:0000259" key="5">
    <source>
        <dbReference type="SMART" id="SM00443"/>
    </source>
</evidence>
<reference evidence="8" key="1">
    <citation type="submission" date="2022-11" db="UniProtKB">
        <authorList>
            <consortium name="WormBaseParasite"/>
        </authorList>
    </citation>
    <scope>IDENTIFICATION</scope>
</reference>